<proteinExistence type="predicted"/>
<keyword evidence="1" id="KW-0812">Transmembrane</keyword>
<evidence type="ECO:0000313" key="4">
    <source>
        <dbReference type="Proteomes" id="UP000541352"/>
    </source>
</evidence>
<feature type="transmembrane region" description="Helical" evidence="1">
    <location>
        <begin position="203"/>
        <end position="220"/>
    </location>
</feature>
<name>A0A7W5ZGB7_9BACT</name>
<gene>
    <name evidence="3" type="ORF">FHS57_000627</name>
</gene>
<organism evidence="3 4">
    <name type="scientific">Runella defluvii</name>
    <dbReference type="NCBI Taxonomy" id="370973"/>
    <lineage>
        <taxon>Bacteria</taxon>
        <taxon>Pseudomonadati</taxon>
        <taxon>Bacteroidota</taxon>
        <taxon>Cytophagia</taxon>
        <taxon>Cytophagales</taxon>
        <taxon>Spirosomataceae</taxon>
        <taxon>Runella</taxon>
    </lineage>
</organism>
<dbReference type="AlphaFoldDB" id="A0A7W5ZGB7"/>
<dbReference type="PANTHER" id="PTHR34978">
    <property type="entry name" value="POSSIBLE SENSOR-TRANSDUCER PROTEIN BLAR"/>
    <property type="match status" value="1"/>
</dbReference>
<evidence type="ECO:0000259" key="2">
    <source>
        <dbReference type="Pfam" id="PF05569"/>
    </source>
</evidence>
<dbReference type="InterPro" id="IPR052173">
    <property type="entry name" value="Beta-lactam_resp_regulator"/>
</dbReference>
<keyword evidence="1" id="KW-1133">Transmembrane helix</keyword>
<evidence type="ECO:0000313" key="3">
    <source>
        <dbReference type="EMBL" id="MBB3836645.1"/>
    </source>
</evidence>
<dbReference type="Proteomes" id="UP000541352">
    <property type="component" value="Unassembled WGS sequence"/>
</dbReference>
<dbReference type="InterPro" id="IPR008756">
    <property type="entry name" value="Peptidase_M56"/>
</dbReference>
<dbReference type="EMBL" id="JACIBY010000001">
    <property type="protein sequence ID" value="MBB3836645.1"/>
    <property type="molecule type" value="Genomic_DNA"/>
</dbReference>
<dbReference type="PANTHER" id="PTHR34978:SF3">
    <property type="entry name" value="SLR0241 PROTEIN"/>
    <property type="match status" value="1"/>
</dbReference>
<evidence type="ECO:0000256" key="1">
    <source>
        <dbReference type="SAM" id="Phobius"/>
    </source>
</evidence>
<keyword evidence="1" id="KW-0472">Membrane</keyword>
<comment type="caution">
    <text evidence="3">The sequence shown here is derived from an EMBL/GenBank/DDBJ whole genome shotgun (WGS) entry which is preliminary data.</text>
</comment>
<feature type="domain" description="Peptidase M56" evidence="2">
    <location>
        <begin position="73"/>
        <end position="192"/>
    </location>
</feature>
<sequence length="695" mass="79602">MKSSGLISSELNKNEPVPEKKHWLAMLTWEQGSIGGYVIGLLVSLVVLTRRLWKIALLSKKRQNDVSKDWVEVSEPFTAASFFGVVFMNSQALTEEETQQVLLHEQMHARLFHSVDVLLIELCKVILWFNPAIYFYKKSLAEIHEYEVDAQLAARFDAKTYAYLILKLATQSSHSLVHSFGKHPVTNRIHFLFQKPTSAMKKLLYAFGLPLGVAGVLAFAPRKEVLVYNELPATTTPKEVPAKTYPLRVHDKHVWWYFKQQNMESMEAFGESNLTLNDLCMLESGGVYYVVNPNSMNLKDIAEVNRLIGNRWKVKVEVLEHSFDSNGKLDKISLAVKNLKTNQSTKPEAIDMVKARELGKQGGYLEISIRNPYWKPQIALIYGDKSLKISQCTKNAKEHEAGGVAGEMSMLKLSQDQIKYTVYPDKISIPTLQKVQRYFKEAGFELKIRDEKYTKEGELASLTLDLYNENGGIAFYEVVLDDLRHVVSWNNDKGKKDRFDEALILEIDKITGEANIEIGSDWTESMKKHGRLEPFEPQKTAQDERLPDENSYTEFNKIVQEMRSKDIFFKRVEITSKTDGIKEMLIFARGGEGTAATGLVIGMGKSPIYYLDGMKVQEEVVKSLKPSYIKKVDILEPEYNRYPAFVKKHKLDVKNEKIVWMERKAFDFKKVPAPKLHRSTKKFRKEIDKLLSQQS</sequence>
<keyword evidence="4" id="KW-1185">Reference proteome</keyword>
<dbReference type="Pfam" id="PF05569">
    <property type="entry name" value="Peptidase_M56"/>
    <property type="match status" value="1"/>
</dbReference>
<accession>A0A7W5ZGB7</accession>
<protein>
    <recommendedName>
        <fullName evidence="2">Peptidase M56 domain-containing protein</fullName>
    </recommendedName>
</protein>
<feature type="transmembrane region" description="Helical" evidence="1">
    <location>
        <begin position="34"/>
        <end position="53"/>
    </location>
</feature>
<reference evidence="3 4" key="1">
    <citation type="submission" date="2020-08" db="EMBL/GenBank/DDBJ databases">
        <title>Genomic Encyclopedia of Type Strains, Phase IV (KMG-IV): sequencing the most valuable type-strain genomes for metagenomic binning, comparative biology and taxonomic classification.</title>
        <authorList>
            <person name="Goeker M."/>
        </authorList>
    </citation>
    <scope>NUCLEOTIDE SEQUENCE [LARGE SCALE GENOMIC DNA]</scope>
    <source>
        <strain evidence="3 4">DSM 17976</strain>
    </source>
</reference>
<dbReference type="RefSeq" id="WP_183971402.1">
    <property type="nucleotide sequence ID" value="NZ_JACIBY010000001.1"/>
</dbReference>